<gene>
    <name evidence="4" type="ORF">OIDMADRAFT_98915</name>
</gene>
<keyword evidence="5" id="KW-1185">Reference proteome</keyword>
<dbReference type="EMBL" id="KN832870">
    <property type="protein sequence ID" value="KIN09165.1"/>
    <property type="molecule type" value="Genomic_DNA"/>
</dbReference>
<name>A0A0C3I277_OIDMZ</name>
<reference evidence="4 5" key="1">
    <citation type="submission" date="2014-04" db="EMBL/GenBank/DDBJ databases">
        <authorList>
            <consortium name="DOE Joint Genome Institute"/>
            <person name="Kuo A."/>
            <person name="Martino E."/>
            <person name="Perotto S."/>
            <person name="Kohler A."/>
            <person name="Nagy L.G."/>
            <person name="Floudas D."/>
            <person name="Copeland A."/>
            <person name="Barry K.W."/>
            <person name="Cichocki N."/>
            <person name="Veneault-Fourrey C."/>
            <person name="LaButti K."/>
            <person name="Lindquist E.A."/>
            <person name="Lipzen A."/>
            <person name="Lundell T."/>
            <person name="Morin E."/>
            <person name="Murat C."/>
            <person name="Sun H."/>
            <person name="Tunlid A."/>
            <person name="Henrissat B."/>
            <person name="Grigoriev I.V."/>
            <person name="Hibbett D.S."/>
            <person name="Martin F."/>
            <person name="Nordberg H.P."/>
            <person name="Cantor M.N."/>
            <person name="Hua S.X."/>
        </authorList>
    </citation>
    <scope>NUCLEOTIDE SEQUENCE [LARGE SCALE GENOMIC DNA]</scope>
    <source>
        <strain evidence="4 5">Zn</strain>
    </source>
</reference>
<feature type="non-terminal residue" evidence="4">
    <location>
        <position position="1"/>
    </location>
</feature>
<sequence length="138" mass="15878">FEDTFSFGGGRTNRTDRNWNSLIPYGGGFVPVSDPAAWGLYRDERQDDDQQLWGVSVFHQLHCLSLLRIVHFNFVAGTPSDEETVTHSAHCFDFLRQAISCFGDTTLEMPQLRTEATIDRATWSSPRQCRDFESIREW</sequence>
<reference evidence="5" key="2">
    <citation type="submission" date="2015-01" db="EMBL/GenBank/DDBJ databases">
        <title>Evolutionary Origins and Diversification of the Mycorrhizal Mutualists.</title>
        <authorList>
            <consortium name="DOE Joint Genome Institute"/>
            <consortium name="Mycorrhizal Genomics Consortium"/>
            <person name="Kohler A."/>
            <person name="Kuo A."/>
            <person name="Nagy L.G."/>
            <person name="Floudas D."/>
            <person name="Copeland A."/>
            <person name="Barry K.W."/>
            <person name="Cichocki N."/>
            <person name="Veneault-Fourrey C."/>
            <person name="LaButti K."/>
            <person name="Lindquist E.A."/>
            <person name="Lipzen A."/>
            <person name="Lundell T."/>
            <person name="Morin E."/>
            <person name="Murat C."/>
            <person name="Riley R."/>
            <person name="Ohm R."/>
            <person name="Sun H."/>
            <person name="Tunlid A."/>
            <person name="Henrissat B."/>
            <person name="Grigoriev I.V."/>
            <person name="Hibbett D.S."/>
            <person name="Martin F."/>
        </authorList>
    </citation>
    <scope>NUCLEOTIDE SEQUENCE [LARGE SCALE GENOMIC DNA]</scope>
    <source>
        <strain evidence="5">Zn</strain>
    </source>
</reference>
<dbReference type="Proteomes" id="UP000054321">
    <property type="component" value="Unassembled WGS sequence"/>
</dbReference>
<evidence type="ECO:0000256" key="2">
    <source>
        <dbReference type="ARBA" id="ARBA00023002"/>
    </source>
</evidence>
<dbReference type="GO" id="GO:0043386">
    <property type="term" value="P:mycotoxin biosynthetic process"/>
    <property type="evidence" value="ECO:0007669"/>
    <property type="project" value="InterPro"/>
</dbReference>
<dbReference type="OrthoDB" id="3687641at2759"/>
<evidence type="ECO:0000313" key="4">
    <source>
        <dbReference type="EMBL" id="KIN09165.1"/>
    </source>
</evidence>
<dbReference type="HOGENOM" id="CLU_042941_4_4_1"/>
<dbReference type="STRING" id="913774.A0A0C3I277"/>
<evidence type="ECO:0000256" key="3">
    <source>
        <dbReference type="ARBA" id="ARBA00035112"/>
    </source>
</evidence>
<organism evidence="4 5">
    <name type="scientific">Oidiodendron maius (strain Zn)</name>
    <dbReference type="NCBI Taxonomy" id="913774"/>
    <lineage>
        <taxon>Eukaryota</taxon>
        <taxon>Fungi</taxon>
        <taxon>Dikarya</taxon>
        <taxon>Ascomycota</taxon>
        <taxon>Pezizomycotina</taxon>
        <taxon>Leotiomycetes</taxon>
        <taxon>Leotiomycetes incertae sedis</taxon>
        <taxon>Myxotrichaceae</taxon>
        <taxon>Oidiodendron</taxon>
    </lineage>
</organism>
<dbReference type="InterPro" id="IPR021765">
    <property type="entry name" value="UstYa-like"/>
</dbReference>
<evidence type="ECO:0000256" key="1">
    <source>
        <dbReference type="ARBA" id="ARBA00004685"/>
    </source>
</evidence>
<dbReference type="PANTHER" id="PTHR33365">
    <property type="entry name" value="YALI0B05434P"/>
    <property type="match status" value="1"/>
</dbReference>
<feature type="non-terminal residue" evidence="4">
    <location>
        <position position="138"/>
    </location>
</feature>
<comment type="similarity">
    <text evidence="3">Belongs to the ustYa family.</text>
</comment>
<protein>
    <recommendedName>
        <fullName evidence="6">Oxidase ustYa</fullName>
    </recommendedName>
</protein>
<dbReference type="AlphaFoldDB" id="A0A0C3I277"/>
<dbReference type="PANTHER" id="PTHR33365:SF11">
    <property type="entry name" value="TAT PATHWAY SIGNAL SEQUENCE"/>
    <property type="match status" value="1"/>
</dbReference>
<comment type="pathway">
    <text evidence="1">Mycotoxin biosynthesis.</text>
</comment>
<dbReference type="GO" id="GO:0016491">
    <property type="term" value="F:oxidoreductase activity"/>
    <property type="evidence" value="ECO:0007669"/>
    <property type="project" value="UniProtKB-KW"/>
</dbReference>
<evidence type="ECO:0008006" key="6">
    <source>
        <dbReference type="Google" id="ProtNLM"/>
    </source>
</evidence>
<dbReference type="Pfam" id="PF11807">
    <property type="entry name" value="UstYa"/>
    <property type="match status" value="1"/>
</dbReference>
<evidence type="ECO:0000313" key="5">
    <source>
        <dbReference type="Proteomes" id="UP000054321"/>
    </source>
</evidence>
<keyword evidence="2" id="KW-0560">Oxidoreductase</keyword>
<accession>A0A0C3I277</accession>
<dbReference type="InParanoid" id="A0A0C3I277"/>
<proteinExistence type="inferred from homology"/>